<keyword evidence="2" id="KW-1185">Reference proteome</keyword>
<comment type="caution">
    <text evidence="1">The sequence shown here is derived from an EMBL/GenBank/DDBJ whole genome shotgun (WGS) entry which is preliminary data.</text>
</comment>
<dbReference type="Proteomes" id="UP000676035">
    <property type="component" value="Unassembled WGS sequence"/>
</dbReference>
<sequence>MSAVLNRIYSSSGPEILRGTLAVTDGVVSHYLTNGFEDFEARLETGQLVLFTACGISVALPKRGSDGKQDLKFALCNIDGSVSAFIRKALKEKREIQLIYREYIDTDLEAPAKILGYKVKTGSITATEAQIIAGYFNLLETAWPRLFYTASFAPGIRYYQ</sequence>
<protein>
    <submittedName>
        <fullName evidence="1">DUF1833 family protein</fullName>
    </submittedName>
</protein>
<proteinExistence type="predicted"/>
<reference evidence="1 2" key="1">
    <citation type="submission" date="2021-04" db="EMBL/GenBank/DDBJ databases">
        <title>Pseudomonas rustica sp. nov. isolated from raw milk.</title>
        <authorList>
            <person name="Fiedler G."/>
            <person name="Gieschler S."/>
            <person name="Kabisch J."/>
            <person name="Grimmler C."/>
            <person name="Brinks E."/>
            <person name="Wagner N."/>
            <person name="Hetzer B."/>
            <person name="Franz C.M.A.P."/>
            <person name="Boehnlein C."/>
        </authorList>
    </citation>
    <scope>NUCLEOTIDE SEQUENCE [LARGE SCALE GENOMIC DNA]</scope>
    <source>
        <strain evidence="1 2">MBT-4</strain>
    </source>
</reference>
<name>A0ABS5N449_9PSED</name>
<evidence type="ECO:0000313" key="1">
    <source>
        <dbReference type="EMBL" id="MBS4081356.1"/>
    </source>
</evidence>
<dbReference type="Pfam" id="PF08875">
    <property type="entry name" value="DUF1833"/>
    <property type="match status" value="1"/>
</dbReference>
<accession>A0ABS5N449</accession>
<dbReference type="RefSeq" id="WP_212546181.1">
    <property type="nucleotide sequence ID" value="NZ_JAGYHF010000014.1"/>
</dbReference>
<organism evidence="1 2">
    <name type="scientific">Pseudomonas rustica</name>
    <dbReference type="NCBI Taxonomy" id="2827099"/>
    <lineage>
        <taxon>Bacteria</taxon>
        <taxon>Pseudomonadati</taxon>
        <taxon>Pseudomonadota</taxon>
        <taxon>Gammaproteobacteria</taxon>
        <taxon>Pseudomonadales</taxon>
        <taxon>Pseudomonadaceae</taxon>
        <taxon>Pseudomonas</taxon>
    </lineage>
</organism>
<dbReference type="EMBL" id="JAGYHF010000014">
    <property type="protein sequence ID" value="MBS4081356.1"/>
    <property type="molecule type" value="Genomic_DNA"/>
</dbReference>
<gene>
    <name evidence="1" type="ORF">KFS80_23985</name>
</gene>
<dbReference type="InterPro" id="IPR014974">
    <property type="entry name" value="DUF1833"/>
</dbReference>
<evidence type="ECO:0000313" key="2">
    <source>
        <dbReference type="Proteomes" id="UP000676035"/>
    </source>
</evidence>